<dbReference type="EMBL" id="JAUSUB010000020">
    <property type="protein sequence ID" value="MDQ0272171.1"/>
    <property type="molecule type" value="Genomic_DNA"/>
</dbReference>
<organism evidence="3 4">
    <name type="scientific">Cytobacillus purgationiresistens</name>
    <dbReference type="NCBI Taxonomy" id="863449"/>
    <lineage>
        <taxon>Bacteria</taxon>
        <taxon>Bacillati</taxon>
        <taxon>Bacillota</taxon>
        <taxon>Bacilli</taxon>
        <taxon>Bacillales</taxon>
        <taxon>Bacillaceae</taxon>
        <taxon>Cytobacillus</taxon>
    </lineage>
</organism>
<sequence>MIYGYARVSTQDQNLYISIKGYLGKVLCV</sequence>
<proteinExistence type="predicted"/>
<dbReference type="InterPro" id="IPR006118">
    <property type="entry name" value="Recombinase_CS"/>
</dbReference>
<accession>A0ABU0ALN1</accession>
<name>A0ABU0ALN1_9BACI</name>
<dbReference type="Proteomes" id="UP001238088">
    <property type="component" value="Unassembled WGS sequence"/>
</dbReference>
<reference evidence="3 4" key="1">
    <citation type="submission" date="2023-07" db="EMBL/GenBank/DDBJ databases">
        <title>Genomic Encyclopedia of Type Strains, Phase IV (KMG-IV): sequencing the most valuable type-strain genomes for metagenomic binning, comparative biology and taxonomic classification.</title>
        <authorList>
            <person name="Goeker M."/>
        </authorList>
    </citation>
    <scope>NUCLEOTIDE SEQUENCE [LARGE SCALE GENOMIC DNA]</scope>
    <source>
        <strain evidence="3 4">DSM 23494</strain>
    </source>
</reference>
<evidence type="ECO:0000313" key="4">
    <source>
        <dbReference type="Proteomes" id="UP001238088"/>
    </source>
</evidence>
<feature type="domain" description="Resolvase/invertase-type recombinase catalytic" evidence="2">
    <location>
        <begin position="1"/>
        <end position="29"/>
    </location>
</feature>
<protein>
    <submittedName>
        <fullName evidence="3">DNA invertase Pin-like site-specific DNA recombinase</fullName>
    </submittedName>
</protein>
<gene>
    <name evidence="3" type="ORF">J2S17_004063</name>
</gene>
<feature type="active site" description="O-(5'-phospho-DNA)-serine intermediate" evidence="1">
    <location>
        <position position="9"/>
    </location>
</feature>
<comment type="caution">
    <text evidence="3">The sequence shown here is derived from an EMBL/GenBank/DDBJ whole genome shotgun (WGS) entry which is preliminary data.</text>
</comment>
<evidence type="ECO:0000256" key="1">
    <source>
        <dbReference type="PROSITE-ProRule" id="PRU10137"/>
    </source>
</evidence>
<evidence type="ECO:0000313" key="3">
    <source>
        <dbReference type="EMBL" id="MDQ0272171.1"/>
    </source>
</evidence>
<dbReference type="PROSITE" id="PS00397">
    <property type="entry name" value="RECOMBINASES_1"/>
    <property type="match status" value="1"/>
</dbReference>
<dbReference type="PROSITE" id="PS51736">
    <property type="entry name" value="RECOMBINASES_3"/>
    <property type="match status" value="1"/>
</dbReference>
<evidence type="ECO:0000259" key="2">
    <source>
        <dbReference type="PROSITE" id="PS51736"/>
    </source>
</evidence>
<keyword evidence="4" id="KW-1185">Reference proteome</keyword>
<dbReference type="InterPro" id="IPR006119">
    <property type="entry name" value="Resolv_N"/>
</dbReference>